<organism evidence="3 4">
    <name type="scientific">Nostoc cf. commune SO-36</name>
    <dbReference type="NCBI Taxonomy" id="449208"/>
    <lineage>
        <taxon>Bacteria</taxon>
        <taxon>Bacillati</taxon>
        <taxon>Cyanobacteriota</taxon>
        <taxon>Cyanophyceae</taxon>
        <taxon>Nostocales</taxon>
        <taxon>Nostocaceae</taxon>
        <taxon>Nostoc</taxon>
    </lineage>
</organism>
<evidence type="ECO:0000313" key="4">
    <source>
        <dbReference type="Proteomes" id="UP001055453"/>
    </source>
</evidence>
<dbReference type="Gene3D" id="3.40.50.2000">
    <property type="entry name" value="Glycogen Phosphorylase B"/>
    <property type="match status" value="1"/>
</dbReference>
<dbReference type="InterPro" id="IPR001296">
    <property type="entry name" value="Glyco_trans_1"/>
</dbReference>
<evidence type="ECO:0000313" key="3">
    <source>
        <dbReference type="EMBL" id="BDI14990.1"/>
    </source>
</evidence>
<dbReference type="PANTHER" id="PTHR46401">
    <property type="entry name" value="GLYCOSYLTRANSFERASE WBBK-RELATED"/>
    <property type="match status" value="1"/>
</dbReference>
<dbReference type="RefSeq" id="WP_251958486.1">
    <property type="nucleotide sequence ID" value="NZ_AP025732.1"/>
</dbReference>
<dbReference type="Proteomes" id="UP001055453">
    <property type="component" value="Chromosome"/>
</dbReference>
<name>A0ABM7YWJ0_NOSCO</name>
<feature type="domain" description="Glycosyl transferase family 1" evidence="2">
    <location>
        <begin position="186"/>
        <end position="346"/>
    </location>
</feature>
<dbReference type="CDD" id="cd03801">
    <property type="entry name" value="GT4_PimA-like"/>
    <property type="match status" value="1"/>
</dbReference>
<sequence>MKLKVFLICTGLGHVMRGYESFAEQAFQALSKDPSLDIILFKGGGKRKAKEIPLWNLARHTRTACRIAKYTKTSAYIVEQISFFFSLIPYIQTEKPDVIYFSDNDIGNFLAHWRRFTKQSYKLLFCNGAPLRPKSPIFGNCDLIQQVAPQHYHNCLKAGIPAQKQTLVTAGTEIIAELQMLMPSEKEALRNKLGLPEKTPLILSVGHISKSHKRMDYLIHEVASLPEPRPYLLLLGQQDGSSTEIIELGNSLLGAENFQGRTVASHEVANYYKIADAFVLASLSEGLARVFLEAMSYGLPCIVHDYGVTRYTFENEGYFGDFTHKGSLADLISQVLSENGNKSRFYQRHNFVYERFSWDKLISSYVEMIQMVAN</sequence>
<dbReference type="SUPFAM" id="SSF53756">
    <property type="entry name" value="UDP-Glycosyltransferase/glycogen phosphorylase"/>
    <property type="match status" value="1"/>
</dbReference>
<keyword evidence="4" id="KW-1185">Reference proteome</keyword>
<keyword evidence="1" id="KW-0808">Transferase</keyword>
<evidence type="ECO:0000256" key="1">
    <source>
        <dbReference type="ARBA" id="ARBA00022679"/>
    </source>
</evidence>
<proteinExistence type="predicted"/>
<protein>
    <recommendedName>
        <fullName evidence="2">Glycosyl transferase family 1 domain-containing protein</fullName>
    </recommendedName>
</protein>
<reference evidence="3" key="1">
    <citation type="submission" date="2022-04" db="EMBL/GenBank/DDBJ databases">
        <title>Complete genome sequence of a cyanobacterium, Nostoc sp. SO-36, isolated in Antarctica.</title>
        <authorList>
            <person name="Kanesaki Y."/>
            <person name="Effendi D."/>
            <person name="Sakamoto T."/>
            <person name="Ohtani S."/>
            <person name="Awai K."/>
        </authorList>
    </citation>
    <scope>NUCLEOTIDE SEQUENCE</scope>
    <source>
        <strain evidence="3">SO-36</strain>
    </source>
</reference>
<gene>
    <name evidence="3" type="ORF">ANSO36C_07920</name>
</gene>
<evidence type="ECO:0000259" key="2">
    <source>
        <dbReference type="Pfam" id="PF00534"/>
    </source>
</evidence>
<dbReference type="Pfam" id="PF00534">
    <property type="entry name" value="Glycos_transf_1"/>
    <property type="match status" value="1"/>
</dbReference>
<dbReference type="PANTHER" id="PTHR46401:SF2">
    <property type="entry name" value="GLYCOSYLTRANSFERASE WBBK-RELATED"/>
    <property type="match status" value="1"/>
</dbReference>
<accession>A0ABM7YWJ0</accession>
<dbReference type="EMBL" id="AP025732">
    <property type="protein sequence ID" value="BDI14990.1"/>
    <property type="molecule type" value="Genomic_DNA"/>
</dbReference>